<evidence type="ECO:0000313" key="7">
    <source>
        <dbReference type="Proteomes" id="UP000586119"/>
    </source>
</evidence>
<dbReference type="RefSeq" id="WP_179930677.1">
    <property type="nucleotide sequence ID" value="NZ_JACCDF010000009.1"/>
</dbReference>
<organism evidence="6 7">
    <name type="scientific">Vreelandella salicampi</name>
    <dbReference type="NCBI Taxonomy" id="1449798"/>
    <lineage>
        <taxon>Bacteria</taxon>
        <taxon>Pseudomonadati</taxon>
        <taxon>Pseudomonadota</taxon>
        <taxon>Gammaproteobacteria</taxon>
        <taxon>Oceanospirillales</taxon>
        <taxon>Halomonadaceae</taxon>
        <taxon>Vreelandella</taxon>
    </lineage>
</organism>
<dbReference type="GO" id="GO:0000018">
    <property type="term" value="P:regulation of DNA recombination"/>
    <property type="evidence" value="ECO:0007669"/>
    <property type="project" value="TreeGrafter"/>
</dbReference>
<evidence type="ECO:0000256" key="5">
    <source>
        <dbReference type="ARBA" id="ARBA00023172"/>
    </source>
</evidence>
<protein>
    <recommendedName>
        <fullName evidence="3">Recombination-associated protein RdgC</fullName>
    </recommendedName>
</protein>
<evidence type="ECO:0000256" key="2">
    <source>
        <dbReference type="ARBA" id="ARBA00008657"/>
    </source>
</evidence>
<keyword evidence="7" id="KW-1185">Reference proteome</keyword>
<dbReference type="GO" id="GO:0003690">
    <property type="term" value="F:double-stranded DNA binding"/>
    <property type="evidence" value="ECO:0007669"/>
    <property type="project" value="TreeGrafter"/>
</dbReference>
<dbReference type="AlphaFoldDB" id="A0A7Z0LLY1"/>
<comment type="caution">
    <text evidence="6">The sequence shown here is derived from an EMBL/GenBank/DDBJ whole genome shotgun (WGS) entry which is preliminary data.</text>
</comment>
<keyword evidence="5" id="KW-0233">DNA recombination</keyword>
<evidence type="ECO:0000256" key="4">
    <source>
        <dbReference type="ARBA" id="ARBA00022490"/>
    </source>
</evidence>
<accession>A0A7Z0LLY1</accession>
<reference evidence="6 7" key="1">
    <citation type="journal article" date="2015" name="Int. J. Syst. Evol. Microbiol.">
        <title>Halomonas salicampi sp. nov., a halotolerant and alkalitolerant bacterium isolated from a saltern soil.</title>
        <authorList>
            <person name="Lee J.C."/>
            <person name="Kim Y.S."/>
            <person name="Yun B.S."/>
            <person name="Whang K.S."/>
        </authorList>
    </citation>
    <scope>NUCLEOTIDE SEQUENCE [LARGE SCALE GENOMIC DNA]</scope>
    <source>
        <strain evidence="6 7">BH103</strain>
    </source>
</reference>
<dbReference type="PANTHER" id="PTHR38103">
    <property type="entry name" value="RECOMBINATION-ASSOCIATED PROTEIN RDGC"/>
    <property type="match status" value="1"/>
</dbReference>
<keyword evidence="4" id="KW-0963">Cytoplasm</keyword>
<dbReference type="GO" id="GO:0043590">
    <property type="term" value="C:bacterial nucleoid"/>
    <property type="evidence" value="ECO:0007669"/>
    <property type="project" value="TreeGrafter"/>
</dbReference>
<comment type="similarity">
    <text evidence="2">Belongs to the RdgC family.</text>
</comment>
<proteinExistence type="inferred from homology"/>
<dbReference type="InterPro" id="IPR007476">
    <property type="entry name" value="RdgC"/>
</dbReference>
<evidence type="ECO:0000256" key="3">
    <source>
        <dbReference type="ARBA" id="ARBA00022296"/>
    </source>
</evidence>
<gene>
    <name evidence="6" type="ORF">HZS81_11365</name>
</gene>
<dbReference type="NCBIfam" id="NF001464">
    <property type="entry name" value="PRK00321.1-5"/>
    <property type="match status" value="1"/>
</dbReference>
<dbReference type="Proteomes" id="UP000586119">
    <property type="component" value="Unassembled WGS sequence"/>
</dbReference>
<comment type="subcellular location">
    <subcellularLocation>
        <location evidence="1">Cytoplasm</location>
        <location evidence="1">Nucleoid</location>
    </subcellularLocation>
</comment>
<evidence type="ECO:0000256" key="1">
    <source>
        <dbReference type="ARBA" id="ARBA00004453"/>
    </source>
</evidence>
<evidence type="ECO:0000313" key="6">
    <source>
        <dbReference type="EMBL" id="NYS61352.1"/>
    </source>
</evidence>
<name>A0A7Z0LLY1_9GAMM</name>
<dbReference type="Pfam" id="PF04381">
    <property type="entry name" value="RdgC"/>
    <property type="match status" value="1"/>
</dbReference>
<dbReference type="EMBL" id="JACCDF010000009">
    <property type="protein sequence ID" value="NYS61352.1"/>
    <property type="molecule type" value="Genomic_DNA"/>
</dbReference>
<dbReference type="GO" id="GO:0006310">
    <property type="term" value="P:DNA recombination"/>
    <property type="evidence" value="ECO:0007669"/>
    <property type="project" value="UniProtKB-KW"/>
</dbReference>
<dbReference type="PANTHER" id="PTHR38103:SF1">
    <property type="entry name" value="RECOMBINATION-ASSOCIATED PROTEIN RDGC"/>
    <property type="match status" value="1"/>
</dbReference>
<sequence>MWFKNLLLYRLHGAPGDAQESAQAPPLDALGDALEAHASRPLGSADARRLGWTAPAGRLGSGQYVHEIQGHRLLSALRQERLLPASVVKEELDEQVADIEASEGRKVTRKEKTSLKEQITEELLPRAFVRSQKTDLWWDTRRGLIGINASSRTRAEDILDLLRETLGSLKVTPLATQTLPIRAMTTWLNDPATRPTDMQLGDQVELKAKGDDGVLRARQVDLDGDDIQQLLETGRQASKLALGIEGRLNFVLHDDLALKSLRFGDALIEEADHADDGDDALLRLETDFILMAQALTEDIERLIGWLGGETQSQAPS</sequence>